<dbReference type="AlphaFoldDB" id="A0A2H3P384"/>
<gene>
    <name evidence="1" type="ORF">CRI93_11610</name>
</gene>
<evidence type="ECO:0000313" key="2">
    <source>
        <dbReference type="Proteomes" id="UP000221024"/>
    </source>
</evidence>
<dbReference type="RefSeq" id="WP_098062807.1">
    <property type="nucleotide sequence ID" value="NZ_PDEP01000011.1"/>
</dbReference>
<protein>
    <recommendedName>
        <fullName evidence="3">Ava_C0101 and related proteins</fullName>
    </recommendedName>
</protein>
<keyword evidence="2" id="KW-1185">Reference proteome</keyword>
<sequence>MSDTSKWPALPPLAEWEATCTTVHMWLQIIGKIRLEQSPWINHSWGSALYMTPRGLTTSSIPHDNGPFSIDIDWVAHVLRISTSRGDERTLALRPMTVAAFYDAMMQALTALDVPVQIMARPVEVEEAIPFAEDTTHAAYDANAMHRFWRALVQAERVLKAFRADFLGKASPVHLFWGAFDLAATRFSGREAPEHPGGVPNCADWVMEEAYSHELSSAGFWPGAGVGEAAFYTYMYPEPDGFRDADVTPEAAYYHSDLGEFVLPYEAVRTAANPDATLRGFLQSTYEAGATLGDWNRSRLERDQSMPPQ</sequence>
<dbReference type="Proteomes" id="UP000221024">
    <property type="component" value="Unassembled WGS sequence"/>
</dbReference>
<dbReference type="Pfam" id="PF19459">
    <property type="entry name" value="DUF5996"/>
    <property type="match status" value="1"/>
</dbReference>
<name>A0A2H3P384_9BACT</name>
<evidence type="ECO:0000313" key="1">
    <source>
        <dbReference type="EMBL" id="PEN05745.1"/>
    </source>
</evidence>
<dbReference type="InterPro" id="IPR046038">
    <property type="entry name" value="DUF5996"/>
</dbReference>
<proteinExistence type="predicted"/>
<dbReference type="OrthoDB" id="9800945at2"/>
<comment type="caution">
    <text evidence="1">The sequence shown here is derived from an EMBL/GenBank/DDBJ whole genome shotgun (WGS) entry which is preliminary data.</text>
</comment>
<organism evidence="1 2">
    <name type="scientific">Longimonas halophila</name>
    <dbReference type="NCBI Taxonomy" id="1469170"/>
    <lineage>
        <taxon>Bacteria</taxon>
        <taxon>Pseudomonadati</taxon>
        <taxon>Rhodothermota</taxon>
        <taxon>Rhodothermia</taxon>
        <taxon>Rhodothermales</taxon>
        <taxon>Salisaetaceae</taxon>
        <taxon>Longimonas</taxon>
    </lineage>
</organism>
<evidence type="ECO:0008006" key="3">
    <source>
        <dbReference type="Google" id="ProtNLM"/>
    </source>
</evidence>
<dbReference type="EMBL" id="PDEP01000011">
    <property type="protein sequence ID" value="PEN05745.1"/>
    <property type="molecule type" value="Genomic_DNA"/>
</dbReference>
<reference evidence="1 2" key="1">
    <citation type="submission" date="2017-10" db="EMBL/GenBank/DDBJ databases">
        <title>Draft genome of Longimonas halophila.</title>
        <authorList>
            <person name="Goh K.M."/>
            <person name="Shamsir M.S."/>
            <person name="Lim S.W."/>
        </authorList>
    </citation>
    <scope>NUCLEOTIDE SEQUENCE [LARGE SCALE GENOMIC DNA]</scope>
    <source>
        <strain evidence="1 2">KCTC 42399</strain>
    </source>
</reference>
<accession>A0A2H3P384</accession>